<dbReference type="Proteomes" id="UP000238375">
    <property type="component" value="Unassembled WGS sequence"/>
</dbReference>
<dbReference type="SUPFAM" id="SSF52266">
    <property type="entry name" value="SGNH hydrolase"/>
    <property type="match status" value="1"/>
</dbReference>
<gene>
    <name evidence="1" type="ORF">CLV58_1752</name>
</gene>
<reference evidence="1 2" key="1">
    <citation type="submission" date="2018-03" db="EMBL/GenBank/DDBJ databases">
        <title>Genomic Encyclopedia of Archaeal and Bacterial Type Strains, Phase II (KMG-II): from individual species to whole genera.</title>
        <authorList>
            <person name="Goeker M."/>
        </authorList>
    </citation>
    <scope>NUCLEOTIDE SEQUENCE [LARGE SCALE GENOMIC DNA]</scope>
    <source>
        <strain evidence="1 2">DSM 28354</strain>
    </source>
</reference>
<comment type="caution">
    <text evidence="1">The sequence shown here is derived from an EMBL/GenBank/DDBJ whole genome shotgun (WGS) entry which is preliminary data.</text>
</comment>
<evidence type="ECO:0000313" key="2">
    <source>
        <dbReference type="Proteomes" id="UP000238375"/>
    </source>
</evidence>
<dbReference type="GO" id="GO:0016788">
    <property type="term" value="F:hydrolase activity, acting on ester bonds"/>
    <property type="evidence" value="ECO:0007669"/>
    <property type="project" value="UniProtKB-ARBA"/>
</dbReference>
<organism evidence="1 2">
    <name type="scientific">Spirosoma oryzae</name>
    <dbReference type="NCBI Taxonomy" id="1469603"/>
    <lineage>
        <taxon>Bacteria</taxon>
        <taxon>Pseudomonadati</taxon>
        <taxon>Bacteroidota</taxon>
        <taxon>Cytophagia</taxon>
        <taxon>Cytophagales</taxon>
        <taxon>Cytophagaceae</taxon>
        <taxon>Spirosoma</taxon>
    </lineage>
</organism>
<sequence>GGGCSSAPSLVLGTPSCTGSSVYSVGFTAQSGATVTASAGSVQGSSVVNVPVGTNVVVTASQGSCSTQQTASSPTSCGASTATYRVAIIGNSITEHPPYEGWGGPGNYGMAASSQSNDYVHRLIPLLENAHPQCKVFYTGAGAFWESAYRDSQSPPNYQQLFIDPMTTFFGNNYTTDLVLISLSENIEASLFDLSKFNQQLDQLISVCNPKPGAKIIVRNSFWANKEASDIAFQNYAQTKGYVFVNLDAIRERTDYKASQYSNAGVAHHPNDAGMQAIATYYWNAIQ</sequence>
<protein>
    <recommendedName>
        <fullName evidence="3">GDSL-like lipase/acylhydrolase family protein</fullName>
    </recommendedName>
</protein>
<evidence type="ECO:0008006" key="3">
    <source>
        <dbReference type="Google" id="ProtNLM"/>
    </source>
</evidence>
<accession>A0A2T0RDV9</accession>
<feature type="non-terminal residue" evidence="1">
    <location>
        <position position="1"/>
    </location>
</feature>
<evidence type="ECO:0000313" key="1">
    <source>
        <dbReference type="EMBL" id="PRY19348.1"/>
    </source>
</evidence>
<keyword evidence="2" id="KW-1185">Reference proteome</keyword>
<dbReference type="InterPro" id="IPR036514">
    <property type="entry name" value="SGNH_hydro_sf"/>
</dbReference>
<dbReference type="EMBL" id="PVTE01000075">
    <property type="protein sequence ID" value="PRY19348.1"/>
    <property type="molecule type" value="Genomic_DNA"/>
</dbReference>
<dbReference type="AlphaFoldDB" id="A0A2T0RDV9"/>
<name>A0A2T0RDV9_9BACT</name>
<dbReference type="Gene3D" id="3.40.50.1110">
    <property type="entry name" value="SGNH hydrolase"/>
    <property type="match status" value="1"/>
</dbReference>
<proteinExistence type="predicted"/>